<feature type="transmembrane region" description="Helical" evidence="5">
    <location>
        <begin position="137"/>
        <end position="156"/>
    </location>
</feature>
<comment type="subcellular location">
    <subcellularLocation>
        <location evidence="1">Membrane</location>
        <topology evidence="1">Multi-pass membrane protein</topology>
    </subcellularLocation>
</comment>
<feature type="non-terminal residue" evidence="6">
    <location>
        <position position="300"/>
    </location>
</feature>
<name>T0Y251_9ZZZZ</name>
<reference evidence="6" key="1">
    <citation type="submission" date="2013-08" db="EMBL/GenBank/DDBJ databases">
        <authorList>
            <person name="Mendez C."/>
            <person name="Richter M."/>
            <person name="Ferrer M."/>
            <person name="Sanchez J."/>
        </authorList>
    </citation>
    <scope>NUCLEOTIDE SEQUENCE</scope>
</reference>
<dbReference type="InterPro" id="IPR001694">
    <property type="entry name" value="NADH_UbQ_OxRdtase_su1/FPO"/>
</dbReference>
<proteinExistence type="predicted"/>
<comment type="caution">
    <text evidence="6">The sequence shown here is derived from an EMBL/GenBank/DDBJ whole genome shotgun (WGS) entry which is preliminary data.</text>
</comment>
<feature type="transmembrane region" description="Helical" evidence="5">
    <location>
        <begin position="195"/>
        <end position="213"/>
    </location>
</feature>
<feature type="transmembrane region" description="Helical" evidence="5">
    <location>
        <begin position="95"/>
        <end position="117"/>
    </location>
</feature>
<gene>
    <name evidence="6" type="ORF">B1A_20856</name>
</gene>
<dbReference type="PANTHER" id="PTHR43359:SF1">
    <property type="entry name" value="FORMATE HYDROGENLYASE SUBUNIT 4-RELATED"/>
    <property type="match status" value="1"/>
</dbReference>
<dbReference type="GO" id="GO:0005886">
    <property type="term" value="C:plasma membrane"/>
    <property type="evidence" value="ECO:0007669"/>
    <property type="project" value="TreeGrafter"/>
</dbReference>
<feature type="transmembrane region" description="Helical" evidence="5">
    <location>
        <begin position="36"/>
        <end position="58"/>
    </location>
</feature>
<evidence type="ECO:0000256" key="5">
    <source>
        <dbReference type="SAM" id="Phobius"/>
    </source>
</evidence>
<feature type="transmembrane region" description="Helical" evidence="5">
    <location>
        <begin position="64"/>
        <end position="83"/>
    </location>
</feature>
<accession>T0Y251</accession>
<dbReference type="AlphaFoldDB" id="T0Y251"/>
<keyword evidence="4 5" id="KW-0472">Membrane</keyword>
<evidence type="ECO:0000256" key="1">
    <source>
        <dbReference type="ARBA" id="ARBA00004141"/>
    </source>
</evidence>
<dbReference type="PANTHER" id="PTHR43359">
    <property type="entry name" value="FORMATE HYDROGENLYASE SUBUNIT 4"/>
    <property type="match status" value="1"/>
</dbReference>
<feature type="non-terminal residue" evidence="6">
    <location>
        <position position="1"/>
    </location>
</feature>
<dbReference type="EMBL" id="AUZX01015403">
    <property type="protein sequence ID" value="EQD29161.1"/>
    <property type="molecule type" value="Genomic_DNA"/>
</dbReference>
<dbReference type="InterPro" id="IPR052561">
    <property type="entry name" value="ComplexI_Subunit1"/>
</dbReference>
<feature type="transmembrane region" description="Helical" evidence="5">
    <location>
        <begin position="219"/>
        <end position="243"/>
    </location>
</feature>
<protein>
    <submittedName>
        <fullName evidence="6">Respiratory-chain NADH dehydrogenase, subunit 1</fullName>
    </submittedName>
</protein>
<evidence type="ECO:0000256" key="4">
    <source>
        <dbReference type="ARBA" id="ARBA00023136"/>
    </source>
</evidence>
<evidence type="ECO:0000313" key="6">
    <source>
        <dbReference type="EMBL" id="EQD29161.1"/>
    </source>
</evidence>
<dbReference type="Pfam" id="PF00146">
    <property type="entry name" value="NADHdh"/>
    <property type="match status" value="1"/>
</dbReference>
<evidence type="ECO:0000256" key="2">
    <source>
        <dbReference type="ARBA" id="ARBA00022692"/>
    </source>
</evidence>
<organism evidence="6">
    <name type="scientific">mine drainage metagenome</name>
    <dbReference type="NCBI Taxonomy" id="410659"/>
    <lineage>
        <taxon>unclassified sequences</taxon>
        <taxon>metagenomes</taxon>
        <taxon>ecological metagenomes</taxon>
    </lineage>
</organism>
<keyword evidence="3 5" id="KW-1133">Transmembrane helix</keyword>
<reference evidence="6" key="2">
    <citation type="journal article" date="2014" name="ISME J.">
        <title>Microbial stratification in low pH oxic and suboxic macroscopic growths along an acid mine drainage.</title>
        <authorList>
            <person name="Mendez-Garcia C."/>
            <person name="Mesa V."/>
            <person name="Sprenger R.R."/>
            <person name="Richter M."/>
            <person name="Diez M.S."/>
            <person name="Solano J."/>
            <person name="Bargiela R."/>
            <person name="Golyshina O.V."/>
            <person name="Manteca A."/>
            <person name="Ramos J.L."/>
            <person name="Gallego J.R."/>
            <person name="Llorente I."/>
            <person name="Martins Dos Santos V.A."/>
            <person name="Jensen O.N."/>
            <person name="Pelaez A.I."/>
            <person name="Sanchez J."/>
            <person name="Ferrer M."/>
        </authorList>
    </citation>
    <scope>NUCLEOTIDE SEQUENCE</scope>
</reference>
<sequence length="300" mass="33255">RHGPPLLQPYHDLRKFFRKEAVISSGSGFIHKNAPFLILGIMILLSFLIPVQPGYTILAPLADFLGGAMLFTLASVIMIFGALDTESNFSAMSAGRSAVFSALAEPTLIVVFFAVAIETGTNNPYITNADLSTNSYLFLSLTHILATIAFLLFFIFETGKLPVEGGGLSELSMIEDGRIYEYGGKNMFFIRYSSMIKQYLLGSLLLNVFIFPWGLQPGLIGSILDIPIMLMKWILLIILLILLEQSIARIRIFKITDFLALSFCSFCSGCDSLCCRWFFMNTQQILDLIIAAIILSAIWA</sequence>
<evidence type="ECO:0000256" key="3">
    <source>
        <dbReference type="ARBA" id="ARBA00022989"/>
    </source>
</evidence>
<keyword evidence="2 5" id="KW-0812">Transmembrane</keyword>